<proteinExistence type="predicted"/>
<sequence length="309" mass="36785">MKKYLYLPVILILVQMSILGVEVENKKIINPKNSYTVGDRIKLEIILKKKEDEKIISIKDKTEKDIELIDSSIKRSKNRIIIKKTYQIFTLKAKSLPDLVINYQKNGTDEKLSVKGSSINIKELTDKNTKLSDIEDLKKDIETNYSIWPILGFIILLLAAGFGLYFLYKKFKIRNRSKDTAPIYLKEDIDPLEYLQENYSETPIDKYINEKKYKKLYFKITEIIRKFLSLYYRKNYIDMTVTEFKTYFDETIDKNLKKELFEFLTFADLVKFGKYKPDRDSLNNIERFMDKLISYYIEEQNKKDREESS</sequence>
<protein>
    <recommendedName>
        <fullName evidence="4">DUF4381 domain-containing protein</fullName>
    </recommendedName>
</protein>
<keyword evidence="1" id="KW-0812">Transmembrane</keyword>
<evidence type="ECO:0000256" key="1">
    <source>
        <dbReference type="SAM" id="Phobius"/>
    </source>
</evidence>
<evidence type="ECO:0000313" key="2">
    <source>
        <dbReference type="EMBL" id="TYB31969.1"/>
    </source>
</evidence>
<dbReference type="Proteomes" id="UP000324143">
    <property type="component" value="Unassembled WGS sequence"/>
</dbReference>
<keyword evidence="3" id="KW-1185">Reference proteome</keyword>
<keyword evidence="1" id="KW-1133">Transmembrane helix</keyword>
<name>A0A5D0MN02_9BACT</name>
<gene>
    <name evidence="2" type="ORF">FXF47_01450</name>
</gene>
<dbReference type="AlphaFoldDB" id="A0A5D0MN02"/>
<keyword evidence="1" id="KW-0472">Membrane</keyword>
<organism evidence="2 3">
    <name type="scientific">Candidatus Mcinerneyibacterium aminivorans</name>
    <dbReference type="NCBI Taxonomy" id="2703815"/>
    <lineage>
        <taxon>Bacteria</taxon>
        <taxon>Candidatus Macinerneyibacteriota</taxon>
        <taxon>Candidatus Mcinerneyibacteria</taxon>
        <taxon>Candidatus Mcinerneyibacteriales</taxon>
        <taxon>Candidatus Mcinerneyibacteriaceae</taxon>
        <taxon>Candidatus Mcinerneyibacterium</taxon>
    </lineage>
</organism>
<feature type="transmembrane region" description="Helical" evidence="1">
    <location>
        <begin position="147"/>
        <end position="168"/>
    </location>
</feature>
<comment type="caution">
    <text evidence="2">The sequence shown here is derived from an EMBL/GenBank/DDBJ whole genome shotgun (WGS) entry which is preliminary data.</text>
</comment>
<evidence type="ECO:0000313" key="3">
    <source>
        <dbReference type="Proteomes" id="UP000324143"/>
    </source>
</evidence>
<evidence type="ECO:0008006" key="4">
    <source>
        <dbReference type="Google" id="ProtNLM"/>
    </source>
</evidence>
<reference evidence="2" key="1">
    <citation type="submission" date="2019-08" db="EMBL/GenBank/DDBJ databases">
        <title>Genomic characterization of a novel candidate phylum (ARYD3) from a high temperature, high salinity tertiary oil reservoir in north central Oklahoma, USA.</title>
        <authorList>
            <person name="Youssef N.H."/>
            <person name="Yadav A."/>
            <person name="Elshahed M.S."/>
        </authorList>
    </citation>
    <scope>NUCLEOTIDE SEQUENCE [LARGE SCALE GENOMIC DNA]</scope>
    <source>
        <strain evidence="2">ARYD3</strain>
    </source>
</reference>
<dbReference type="EMBL" id="VSIX01000014">
    <property type="protein sequence ID" value="TYB31969.1"/>
    <property type="molecule type" value="Genomic_DNA"/>
</dbReference>
<accession>A0A5D0MN02</accession>